<reference evidence="1" key="1">
    <citation type="submission" date="2020-02" db="EMBL/GenBank/DDBJ databases">
        <authorList>
            <person name="Meier V. D."/>
        </authorList>
    </citation>
    <scope>NUCLEOTIDE SEQUENCE</scope>
    <source>
        <strain evidence="1">AVDCRST_MAG42</strain>
    </source>
</reference>
<dbReference type="PANTHER" id="PTHR36175:SF1">
    <property type="entry name" value="CYANOPHYCINASE"/>
    <property type="match status" value="1"/>
</dbReference>
<name>A0A6J4I679_9BACT</name>
<organism evidence="1">
    <name type="scientific">uncultured Chthoniobacterales bacterium</name>
    <dbReference type="NCBI Taxonomy" id="1836801"/>
    <lineage>
        <taxon>Bacteria</taxon>
        <taxon>Pseudomonadati</taxon>
        <taxon>Verrucomicrobiota</taxon>
        <taxon>Spartobacteria</taxon>
        <taxon>Chthoniobacterales</taxon>
        <taxon>environmental samples</taxon>
    </lineage>
</organism>
<sequence length="115" mass="12279">MSPGLAMIPDVIVDQHFAERGRLGRLLGAVAHNPKSLGIGIDEDTAVLVEPNRQLEVFGSGAVYIIDGREVTASNITDARPDQTLSMFGVTLHVLSAGDRFDLGTHTPMRGGIRT</sequence>
<dbReference type="InterPro" id="IPR011811">
    <property type="entry name" value="Peptidase_S51_cyanophycinase"/>
</dbReference>
<dbReference type="NCBIfam" id="TIGR02069">
    <property type="entry name" value="cyanophycinase"/>
    <property type="match status" value="1"/>
</dbReference>
<keyword evidence="1" id="KW-0645">Protease</keyword>
<dbReference type="InterPro" id="IPR029062">
    <property type="entry name" value="Class_I_gatase-like"/>
</dbReference>
<dbReference type="SUPFAM" id="SSF52317">
    <property type="entry name" value="Class I glutamine amidotransferase-like"/>
    <property type="match status" value="1"/>
</dbReference>
<dbReference type="EC" id="3.4.15.6" evidence="1"/>
<keyword evidence="1" id="KW-0378">Hydrolase</keyword>
<evidence type="ECO:0000313" key="1">
    <source>
        <dbReference type="EMBL" id="CAA9243265.1"/>
    </source>
</evidence>
<dbReference type="GO" id="GO:0004180">
    <property type="term" value="F:carboxypeptidase activity"/>
    <property type="evidence" value="ECO:0007669"/>
    <property type="project" value="UniProtKB-KW"/>
</dbReference>
<dbReference type="EMBL" id="CADCTA010000068">
    <property type="protein sequence ID" value="CAA9243265.1"/>
    <property type="molecule type" value="Genomic_DNA"/>
</dbReference>
<accession>A0A6J4I679</accession>
<keyword evidence="1" id="KW-0121">Carboxypeptidase</keyword>
<dbReference type="AlphaFoldDB" id="A0A6J4I679"/>
<gene>
    <name evidence="1" type="ORF">AVDCRST_MAG42-2138</name>
</gene>
<dbReference type="Gene3D" id="3.40.50.880">
    <property type="match status" value="1"/>
</dbReference>
<proteinExistence type="predicted"/>
<dbReference type="PANTHER" id="PTHR36175">
    <property type="entry name" value="CYANOPHYCINASE"/>
    <property type="match status" value="1"/>
</dbReference>
<protein>
    <submittedName>
        <fullName evidence="1">Cyanophycinase</fullName>
        <ecNumber evidence="1">3.4.15.6</ecNumber>
    </submittedName>
</protein>
<dbReference type="GO" id="GO:0008241">
    <property type="term" value="F:peptidyl-dipeptidase activity"/>
    <property type="evidence" value="ECO:0007669"/>
    <property type="project" value="UniProtKB-EC"/>
</dbReference>